<comment type="similarity">
    <text evidence="1">Belongs to the cycloisomerase 2 family.</text>
</comment>
<dbReference type="InterPro" id="IPR015943">
    <property type="entry name" value="WD40/YVTN_repeat-like_dom_sf"/>
</dbReference>
<dbReference type="AlphaFoldDB" id="A0A6A6HVX0"/>
<dbReference type="EMBL" id="ML987210">
    <property type="protein sequence ID" value="KAF2241703.1"/>
    <property type="molecule type" value="Genomic_DNA"/>
</dbReference>
<dbReference type="RefSeq" id="XP_033676707.1">
    <property type="nucleotide sequence ID" value="XM_033824364.1"/>
</dbReference>
<organism evidence="2 3">
    <name type="scientific">Trematosphaeria pertusa</name>
    <dbReference type="NCBI Taxonomy" id="390896"/>
    <lineage>
        <taxon>Eukaryota</taxon>
        <taxon>Fungi</taxon>
        <taxon>Dikarya</taxon>
        <taxon>Ascomycota</taxon>
        <taxon>Pezizomycotina</taxon>
        <taxon>Dothideomycetes</taxon>
        <taxon>Pleosporomycetidae</taxon>
        <taxon>Pleosporales</taxon>
        <taxon>Massarineae</taxon>
        <taxon>Trematosphaeriaceae</taxon>
        <taxon>Trematosphaeria</taxon>
    </lineage>
</organism>
<evidence type="ECO:0000313" key="2">
    <source>
        <dbReference type="EMBL" id="KAF2241703.1"/>
    </source>
</evidence>
<name>A0A6A6HVX0_9PLEO</name>
<reference evidence="2" key="1">
    <citation type="journal article" date="2020" name="Stud. Mycol.">
        <title>101 Dothideomycetes genomes: a test case for predicting lifestyles and emergence of pathogens.</title>
        <authorList>
            <person name="Haridas S."/>
            <person name="Albert R."/>
            <person name="Binder M."/>
            <person name="Bloem J."/>
            <person name="Labutti K."/>
            <person name="Salamov A."/>
            <person name="Andreopoulos B."/>
            <person name="Baker S."/>
            <person name="Barry K."/>
            <person name="Bills G."/>
            <person name="Bluhm B."/>
            <person name="Cannon C."/>
            <person name="Castanera R."/>
            <person name="Culley D."/>
            <person name="Daum C."/>
            <person name="Ezra D."/>
            <person name="Gonzalez J."/>
            <person name="Henrissat B."/>
            <person name="Kuo A."/>
            <person name="Liang C."/>
            <person name="Lipzen A."/>
            <person name="Lutzoni F."/>
            <person name="Magnuson J."/>
            <person name="Mondo S."/>
            <person name="Nolan M."/>
            <person name="Ohm R."/>
            <person name="Pangilinan J."/>
            <person name="Park H.-J."/>
            <person name="Ramirez L."/>
            <person name="Alfaro M."/>
            <person name="Sun H."/>
            <person name="Tritt A."/>
            <person name="Yoshinaga Y."/>
            <person name="Zwiers L.-H."/>
            <person name="Turgeon B."/>
            <person name="Goodwin S."/>
            <person name="Spatafora J."/>
            <person name="Crous P."/>
            <person name="Grigoriev I."/>
        </authorList>
    </citation>
    <scope>NUCLEOTIDE SEQUENCE</scope>
    <source>
        <strain evidence="2">CBS 122368</strain>
    </source>
</reference>
<protein>
    <submittedName>
        <fullName evidence="2">Putative isomerase YbhE</fullName>
    </submittedName>
</protein>
<sequence length="368" mass="38526">MTPGLADSNAIASAALTAVSKNTQCASAPSWLDLSLGGGKVVCIDEGFTGPNGTIFTLTADAAGKLSAIHSSLTISGPVATKFYNNNTAVALAHYAGSAISTFKVSADGAYTPLQNFTYPGDNHGPKPQQDKAHVHEAILDPTGQYLVFPDLGLDRVHVYCIDPSTGNITPHEDLKSPSGYGPRHATFWSSSGSSGNGTTYLFVIHELVNKIISYQVGYLEAGGLTFTQVDEVSTYGNKTAPEGAAAAEIVMSPDNKFVIASNRNNTIAMVPNPDPSNSTEIGSDSIVTFKPSCEGKLNFVQLVPSGGSFPRHFSTNKDGSMIAVANQNTNNVDVYARDLESGMIGNKVASAFGIGPGALTNVQWLED</sequence>
<dbReference type="Gene3D" id="2.130.10.10">
    <property type="entry name" value="YVTN repeat-like/Quinoprotein amine dehydrogenase"/>
    <property type="match status" value="1"/>
</dbReference>
<keyword evidence="3" id="KW-1185">Reference proteome</keyword>
<dbReference type="Pfam" id="PF10282">
    <property type="entry name" value="Lactonase"/>
    <property type="match status" value="1"/>
</dbReference>
<dbReference type="PANTHER" id="PTHR30344:SF1">
    <property type="entry name" value="6-PHOSPHOGLUCONOLACTONASE"/>
    <property type="match status" value="1"/>
</dbReference>
<dbReference type="InterPro" id="IPR050282">
    <property type="entry name" value="Cycloisomerase_2"/>
</dbReference>
<dbReference type="InterPro" id="IPR019405">
    <property type="entry name" value="Lactonase_7-beta_prop"/>
</dbReference>
<gene>
    <name evidence="2" type="ORF">BU26DRAFT_439846</name>
</gene>
<dbReference type="InterPro" id="IPR011048">
    <property type="entry name" value="Haem_d1_sf"/>
</dbReference>
<accession>A0A6A6HVX0</accession>
<dbReference type="OrthoDB" id="9972196at2759"/>
<dbReference type="GeneID" id="54577694"/>
<dbReference type="PANTHER" id="PTHR30344">
    <property type="entry name" value="6-PHOSPHOGLUCONOLACTONASE-RELATED"/>
    <property type="match status" value="1"/>
</dbReference>
<dbReference type="SUPFAM" id="SSF51004">
    <property type="entry name" value="C-terminal (heme d1) domain of cytochrome cd1-nitrite reductase"/>
    <property type="match status" value="1"/>
</dbReference>
<dbReference type="GO" id="GO:0016853">
    <property type="term" value="F:isomerase activity"/>
    <property type="evidence" value="ECO:0007669"/>
    <property type="project" value="UniProtKB-KW"/>
</dbReference>
<keyword evidence="2" id="KW-0413">Isomerase</keyword>
<dbReference type="GO" id="GO:0017057">
    <property type="term" value="F:6-phosphogluconolactonase activity"/>
    <property type="evidence" value="ECO:0007669"/>
    <property type="project" value="TreeGrafter"/>
</dbReference>
<proteinExistence type="inferred from homology"/>
<evidence type="ECO:0000256" key="1">
    <source>
        <dbReference type="ARBA" id="ARBA00005564"/>
    </source>
</evidence>
<evidence type="ECO:0000313" key="3">
    <source>
        <dbReference type="Proteomes" id="UP000800094"/>
    </source>
</evidence>
<dbReference type="Proteomes" id="UP000800094">
    <property type="component" value="Unassembled WGS sequence"/>
</dbReference>